<dbReference type="Gene3D" id="3.40.50.2000">
    <property type="entry name" value="Glycogen Phosphorylase B"/>
    <property type="match status" value="2"/>
</dbReference>
<keyword evidence="3" id="KW-0472">Membrane</keyword>
<proteinExistence type="predicted"/>
<keyword evidence="1" id="KW-0328">Glycosyltransferase</keyword>
<keyword evidence="3" id="KW-0812">Transmembrane</keyword>
<gene>
    <name evidence="6" type="ORF">METZ01_LOCUS36822</name>
</gene>
<organism evidence="6">
    <name type="scientific">marine metagenome</name>
    <dbReference type="NCBI Taxonomy" id="408172"/>
    <lineage>
        <taxon>unclassified sequences</taxon>
        <taxon>metagenomes</taxon>
        <taxon>ecological metagenomes</taxon>
    </lineage>
</organism>
<evidence type="ECO:0000259" key="4">
    <source>
        <dbReference type="Pfam" id="PF03033"/>
    </source>
</evidence>
<keyword evidence="2" id="KW-0808">Transferase</keyword>
<dbReference type="AlphaFoldDB" id="A0A381QZH5"/>
<dbReference type="PANTHER" id="PTHR21015:SF22">
    <property type="entry name" value="GLYCOSYLTRANSFERASE"/>
    <property type="match status" value="1"/>
</dbReference>
<dbReference type="Pfam" id="PF04101">
    <property type="entry name" value="Glyco_tran_28_C"/>
    <property type="match status" value="1"/>
</dbReference>
<feature type="transmembrane region" description="Helical" evidence="3">
    <location>
        <begin position="53"/>
        <end position="72"/>
    </location>
</feature>
<dbReference type="SUPFAM" id="SSF53756">
    <property type="entry name" value="UDP-Glycosyltransferase/glycogen phosphorylase"/>
    <property type="match status" value="1"/>
</dbReference>
<dbReference type="InterPro" id="IPR007235">
    <property type="entry name" value="Glyco_trans_28_C"/>
</dbReference>
<name>A0A381QZH5_9ZZZZ</name>
<feature type="domain" description="Glycosyl transferase family 28 C-terminal" evidence="5">
    <location>
        <begin position="147"/>
        <end position="286"/>
    </location>
</feature>
<dbReference type="GO" id="GO:0016758">
    <property type="term" value="F:hexosyltransferase activity"/>
    <property type="evidence" value="ECO:0007669"/>
    <property type="project" value="InterPro"/>
</dbReference>
<protein>
    <recommendedName>
        <fullName evidence="7">Glycosyl transferase family 28 C-terminal domain-containing protein</fullName>
    </recommendedName>
</protein>
<keyword evidence="3" id="KW-1133">Transmembrane helix</keyword>
<dbReference type="CDD" id="cd03785">
    <property type="entry name" value="GT28_MurG"/>
    <property type="match status" value="1"/>
</dbReference>
<dbReference type="EMBL" id="UINC01001574">
    <property type="protein sequence ID" value="SUZ83968.1"/>
    <property type="molecule type" value="Genomic_DNA"/>
</dbReference>
<evidence type="ECO:0000259" key="5">
    <source>
        <dbReference type="Pfam" id="PF04101"/>
    </source>
</evidence>
<dbReference type="Pfam" id="PF03033">
    <property type="entry name" value="Glyco_transf_28"/>
    <property type="match status" value="1"/>
</dbReference>
<dbReference type="PANTHER" id="PTHR21015">
    <property type="entry name" value="UDP-N-ACETYLGLUCOSAMINE--N-ACETYLMURAMYL-(PENTAPEPTIDE) PYROPHOSPHORYL-UNDECAPRENOL N-ACETYLGLUCOSAMINE TRANSFERASE 1"/>
    <property type="match status" value="1"/>
</dbReference>
<dbReference type="GO" id="GO:0005975">
    <property type="term" value="P:carbohydrate metabolic process"/>
    <property type="evidence" value="ECO:0007669"/>
    <property type="project" value="InterPro"/>
</dbReference>
<feature type="transmembrane region" description="Helical" evidence="3">
    <location>
        <begin position="29"/>
        <end position="47"/>
    </location>
</feature>
<dbReference type="InterPro" id="IPR004276">
    <property type="entry name" value="GlycoTrans_28_N"/>
</dbReference>
<evidence type="ECO:0000256" key="2">
    <source>
        <dbReference type="ARBA" id="ARBA00022679"/>
    </source>
</evidence>
<reference evidence="6" key="1">
    <citation type="submission" date="2018-05" db="EMBL/GenBank/DDBJ databases">
        <authorList>
            <person name="Lanie J.A."/>
            <person name="Ng W.-L."/>
            <person name="Kazmierczak K.M."/>
            <person name="Andrzejewski T.M."/>
            <person name="Davidsen T.M."/>
            <person name="Wayne K.J."/>
            <person name="Tettelin H."/>
            <person name="Glass J.I."/>
            <person name="Rusch D."/>
            <person name="Podicherti R."/>
            <person name="Tsui H.-C.T."/>
            <person name="Winkler M.E."/>
        </authorList>
    </citation>
    <scope>NUCLEOTIDE SEQUENCE</scope>
</reference>
<feature type="domain" description="Glycosyltransferase family 28 N-terminal" evidence="4">
    <location>
        <begin position="4"/>
        <end position="99"/>
    </location>
</feature>
<evidence type="ECO:0008006" key="7">
    <source>
        <dbReference type="Google" id="ProtNLM"/>
    </source>
</evidence>
<sequence>MRTIPKYGYKIKGLFISGLKRKIFSFTNVFLPFKIIISLLQSISIILFNKPDFVIGTGGYASFPIVFVSTFFRIPTLIQEQNSLPGIANKFLSKYVKYISVSYNKMERFFPSEKLFYTGNPVRKSITNKININEAKKSLNIDNSRMVLTVLGGSLGSKKINELVSNNLDYIKSKDIVLIWQCGKSYYDLYKDQLSEDIIIYDFISDIDTVYYCSDIIVARSGALTLSELAIVEKPSILIPSPNVAEDHQYHNAKAISDLDAAICLVEEEADLLFKNKLDMLIKDKEYRRVISSNISKLARPDASIKIVNKIKNHLSYE</sequence>
<evidence type="ECO:0000256" key="1">
    <source>
        <dbReference type="ARBA" id="ARBA00022676"/>
    </source>
</evidence>
<evidence type="ECO:0000256" key="3">
    <source>
        <dbReference type="SAM" id="Phobius"/>
    </source>
</evidence>
<evidence type="ECO:0000313" key="6">
    <source>
        <dbReference type="EMBL" id="SUZ83968.1"/>
    </source>
</evidence>
<accession>A0A381QZH5</accession>